<dbReference type="InterPro" id="IPR036167">
    <property type="entry name" value="tRNA_intron_Endo_cat-like_sf"/>
</dbReference>
<comment type="similarity">
    <text evidence="1">Belongs to the SEN15 family.</text>
</comment>
<reference evidence="4" key="1">
    <citation type="journal article" date="2020" name="New Phytol.">
        <title>Comparative genomics reveals dynamic genome evolution in host specialist ectomycorrhizal fungi.</title>
        <authorList>
            <person name="Lofgren L.A."/>
            <person name="Nguyen N.H."/>
            <person name="Vilgalys R."/>
            <person name="Ruytinx J."/>
            <person name="Liao H.L."/>
            <person name="Branco S."/>
            <person name="Kuo A."/>
            <person name="LaButti K."/>
            <person name="Lipzen A."/>
            <person name="Andreopoulos W."/>
            <person name="Pangilinan J."/>
            <person name="Riley R."/>
            <person name="Hundley H."/>
            <person name="Na H."/>
            <person name="Barry K."/>
            <person name="Grigoriev I.V."/>
            <person name="Stajich J.E."/>
            <person name="Kennedy P.G."/>
        </authorList>
    </citation>
    <scope>NUCLEOTIDE SEQUENCE</scope>
    <source>
        <strain evidence="4">MN1</strain>
    </source>
</reference>
<dbReference type="RefSeq" id="XP_041200088.1">
    <property type="nucleotide sequence ID" value="XM_041339086.1"/>
</dbReference>
<gene>
    <name evidence="4" type="ORF">BJ212DRAFT_1474416</name>
</gene>
<dbReference type="Pfam" id="PF09631">
    <property type="entry name" value="Sen15"/>
    <property type="match status" value="1"/>
</dbReference>
<dbReference type="EMBL" id="JABBWG010000001">
    <property type="protein sequence ID" value="KAG1827241.1"/>
    <property type="molecule type" value="Genomic_DNA"/>
</dbReference>
<keyword evidence="5" id="KW-1185">Reference proteome</keyword>
<dbReference type="AlphaFoldDB" id="A0A9P7ENU3"/>
<organism evidence="4 5">
    <name type="scientific">Suillus subaureus</name>
    <dbReference type="NCBI Taxonomy" id="48587"/>
    <lineage>
        <taxon>Eukaryota</taxon>
        <taxon>Fungi</taxon>
        <taxon>Dikarya</taxon>
        <taxon>Basidiomycota</taxon>
        <taxon>Agaricomycotina</taxon>
        <taxon>Agaricomycetes</taxon>
        <taxon>Agaricomycetidae</taxon>
        <taxon>Boletales</taxon>
        <taxon>Suillineae</taxon>
        <taxon>Suillaceae</taxon>
        <taxon>Suillus</taxon>
    </lineage>
</organism>
<evidence type="ECO:0000256" key="1">
    <source>
        <dbReference type="ARBA" id="ARBA00006091"/>
    </source>
</evidence>
<dbReference type="PANTHER" id="PTHR28582">
    <property type="entry name" value="TRNA-SPLICING ENDONUCLEASE SUBUNIT SEN15"/>
    <property type="match status" value="1"/>
</dbReference>
<name>A0A9P7ENU3_9AGAM</name>
<dbReference type="Gene3D" id="3.40.1350.10">
    <property type="match status" value="1"/>
</dbReference>
<keyword evidence="4" id="KW-0255">Endonuclease</keyword>
<keyword evidence="4" id="KW-0378">Hydrolase</keyword>
<evidence type="ECO:0000259" key="3">
    <source>
        <dbReference type="Pfam" id="PF09631"/>
    </source>
</evidence>
<dbReference type="GO" id="GO:0004519">
    <property type="term" value="F:endonuclease activity"/>
    <property type="evidence" value="ECO:0007669"/>
    <property type="project" value="UniProtKB-KW"/>
</dbReference>
<proteinExistence type="inferred from homology"/>
<evidence type="ECO:0000313" key="5">
    <source>
        <dbReference type="Proteomes" id="UP000807769"/>
    </source>
</evidence>
<accession>A0A9P7ENU3</accession>
<evidence type="ECO:0000256" key="2">
    <source>
        <dbReference type="ARBA" id="ARBA00022694"/>
    </source>
</evidence>
<evidence type="ECO:0000313" key="4">
    <source>
        <dbReference type="EMBL" id="KAG1827241.1"/>
    </source>
</evidence>
<protein>
    <submittedName>
        <fullName evidence="4">tRNA intron endonuclease</fullName>
    </submittedName>
</protein>
<keyword evidence="4" id="KW-0540">Nuclease</keyword>
<dbReference type="Proteomes" id="UP000807769">
    <property type="component" value="Unassembled WGS sequence"/>
</dbReference>
<dbReference type="PANTHER" id="PTHR28582:SF1">
    <property type="entry name" value="TRNA-SPLICING ENDONUCLEASE SUBUNIT SEN15"/>
    <property type="match status" value="1"/>
</dbReference>
<keyword evidence="2" id="KW-0819">tRNA processing</keyword>
<sequence length="133" mass="14600">MKTSIIFTTAIIHLQYPVLSQLLAKYPATGGALFQVYNDLTLAQRWTDVEVLDFPACKRAAIKGQRPTPDTDRGPFICVVVPCSLSESISTSWLRAAFTSLDPSPSEIYVAITSEDTSTVYYKISQGIVKPPV</sequence>
<dbReference type="SUPFAM" id="SSF53032">
    <property type="entry name" value="tRNA-intron endonuclease catalytic domain-like"/>
    <property type="match status" value="1"/>
</dbReference>
<dbReference type="InterPro" id="IPR018593">
    <property type="entry name" value="tRNA-endonuc_su_Sen15"/>
</dbReference>
<dbReference type="GO" id="GO:0006388">
    <property type="term" value="P:tRNA splicing, via endonucleolytic cleavage and ligation"/>
    <property type="evidence" value="ECO:0007669"/>
    <property type="project" value="InterPro"/>
</dbReference>
<feature type="domain" description="tRNA-splicing endonuclease subunit Sen15" evidence="3">
    <location>
        <begin position="35"/>
        <end position="131"/>
    </location>
</feature>
<dbReference type="GO" id="GO:0005634">
    <property type="term" value="C:nucleus"/>
    <property type="evidence" value="ECO:0007669"/>
    <property type="project" value="UniProtKB-ARBA"/>
</dbReference>
<dbReference type="InterPro" id="IPR011856">
    <property type="entry name" value="tRNA_endonuc-like_dom_sf"/>
</dbReference>
<dbReference type="OrthoDB" id="10002170at2759"/>
<dbReference type="GO" id="GO:0003676">
    <property type="term" value="F:nucleic acid binding"/>
    <property type="evidence" value="ECO:0007669"/>
    <property type="project" value="InterPro"/>
</dbReference>
<dbReference type="GeneID" id="64633102"/>
<comment type="caution">
    <text evidence="4">The sequence shown here is derived from an EMBL/GenBank/DDBJ whole genome shotgun (WGS) entry which is preliminary data.</text>
</comment>